<organism evidence="6 7">
    <name type="scientific">Periconia macrospinosa</name>
    <dbReference type="NCBI Taxonomy" id="97972"/>
    <lineage>
        <taxon>Eukaryota</taxon>
        <taxon>Fungi</taxon>
        <taxon>Dikarya</taxon>
        <taxon>Ascomycota</taxon>
        <taxon>Pezizomycotina</taxon>
        <taxon>Dothideomycetes</taxon>
        <taxon>Pleosporomycetidae</taxon>
        <taxon>Pleosporales</taxon>
        <taxon>Massarineae</taxon>
        <taxon>Periconiaceae</taxon>
        <taxon>Periconia</taxon>
    </lineage>
</organism>
<keyword evidence="4" id="KW-0443">Lipid metabolism</keyword>
<proteinExistence type="predicted"/>
<dbReference type="Gene3D" id="3.40.50.1820">
    <property type="entry name" value="alpha/beta hydrolase"/>
    <property type="match status" value="1"/>
</dbReference>
<keyword evidence="5" id="KW-0732">Signal</keyword>
<dbReference type="EMBL" id="KZ805492">
    <property type="protein sequence ID" value="PVH95556.1"/>
    <property type="molecule type" value="Genomic_DNA"/>
</dbReference>
<feature type="signal peptide" evidence="5">
    <location>
        <begin position="1"/>
        <end position="22"/>
    </location>
</feature>
<dbReference type="PANTHER" id="PTHR10272:SF14">
    <property type="entry name" value="PAF ACETYLHYDROLASE FAMILY PROTEIN"/>
    <property type="match status" value="1"/>
</dbReference>
<dbReference type="SUPFAM" id="SSF53474">
    <property type="entry name" value="alpha/beta-Hydrolases"/>
    <property type="match status" value="1"/>
</dbReference>
<protein>
    <recommendedName>
        <fullName evidence="1">1-alkyl-2-acetylglycerophosphocholine esterase</fullName>
        <ecNumber evidence="1">3.1.1.47</ecNumber>
    </recommendedName>
</protein>
<evidence type="ECO:0000313" key="6">
    <source>
        <dbReference type="EMBL" id="PVH95556.1"/>
    </source>
</evidence>
<evidence type="ECO:0000256" key="5">
    <source>
        <dbReference type="SAM" id="SignalP"/>
    </source>
</evidence>
<keyword evidence="3" id="KW-0442">Lipid degradation</keyword>
<dbReference type="InterPro" id="IPR029058">
    <property type="entry name" value="AB_hydrolase_fold"/>
</dbReference>
<dbReference type="PANTHER" id="PTHR10272">
    <property type="entry name" value="PLATELET-ACTIVATING FACTOR ACETYLHYDROLASE"/>
    <property type="match status" value="1"/>
</dbReference>
<dbReference type="EC" id="3.1.1.47" evidence="1"/>
<dbReference type="Proteomes" id="UP000244855">
    <property type="component" value="Unassembled WGS sequence"/>
</dbReference>
<reference evidence="6 7" key="1">
    <citation type="journal article" date="2018" name="Sci. Rep.">
        <title>Comparative genomics provides insights into the lifestyle and reveals functional heterogeneity of dark septate endophytic fungi.</title>
        <authorList>
            <person name="Knapp D.G."/>
            <person name="Nemeth J.B."/>
            <person name="Barry K."/>
            <person name="Hainaut M."/>
            <person name="Henrissat B."/>
            <person name="Johnson J."/>
            <person name="Kuo A."/>
            <person name="Lim J.H.P."/>
            <person name="Lipzen A."/>
            <person name="Nolan M."/>
            <person name="Ohm R.A."/>
            <person name="Tamas L."/>
            <person name="Grigoriev I.V."/>
            <person name="Spatafora J.W."/>
            <person name="Nagy L.G."/>
            <person name="Kovacs G.M."/>
        </authorList>
    </citation>
    <scope>NUCLEOTIDE SEQUENCE [LARGE SCALE GENOMIC DNA]</scope>
    <source>
        <strain evidence="6 7">DSE2036</strain>
    </source>
</reference>
<dbReference type="GO" id="GO:0003847">
    <property type="term" value="F:1-alkyl-2-acetylglycerophosphocholine esterase activity"/>
    <property type="evidence" value="ECO:0007669"/>
    <property type="project" value="UniProtKB-EC"/>
</dbReference>
<dbReference type="OrthoDB" id="2363873at2759"/>
<sequence>MVLQRHFELLACLLGGITHAHTLPPPTGPYNAGLRPYILKHTTHNDPVAPNGTGTSVLVNLYYPTLHSAYPVRYLYQGLSTYYENYWKLPSSILYNVTAVINPGAEPLPPSVRASLPTLIFGPPFAGPDSIAFTSLLSDLASYGYTIITIDHPYEQPFLEYPDGTGIPGLPVDVNATNELVEAVLAYRYTDTSALLDVLPSIAKDWNDFPINLTHFVFFGHSVGGSAALSSAIIEQNRTINGANINVLGAINLDGSNWDRVSANDSSANLAVPSLLLGSELHSSTWDTTWSNFESQQTAWCKELQVAGTNHTDFSDIILWKQWFGISEPGEGIIESHRMANLTRVFVRAFMDKVGRGTEGGVLSMDEWVKKEWPEVGTVFENEATS</sequence>
<evidence type="ECO:0000256" key="2">
    <source>
        <dbReference type="ARBA" id="ARBA00022801"/>
    </source>
</evidence>
<keyword evidence="2" id="KW-0378">Hydrolase</keyword>
<keyword evidence="7" id="KW-1185">Reference proteome</keyword>
<accession>A0A2V1DBP7</accession>
<name>A0A2V1DBP7_9PLEO</name>
<feature type="non-terminal residue" evidence="6">
    <location>
        <position position="1"/>
    </location>
</feature>
<evidence type="ECO:0000256" key="4">
    <source>
        <dbReference type="ARBA" id="ARBA00023098"/>
    </source>
</evidence>
<dbReference type="GO" id="GO:0016042">
    <property type="term" value="P:lipid catabolic process"/>
    <property type="evidence" value="ECO:0007669"/>
    <property type="project" value="UniProtKB-KW"/>
</dbReference>
<evidence type="ECO:0000256" key="1">
    <source>
        <dbReference type="ARBA" id="ARBA00013201"/>
    </source>
</evidence>
<evidence type="ECO:0000256" key="3">
    <source>
        <dbReference type="ARBA" id="ARBA00022963"/>
    </source>
</evidence>
<gene>
    <name evidence="6" type="ORF">DM02DRAFT_689958</name>
</gene>
<dbReference type="AlphaFoldDB" id="A0A2V1DBP7"/>
<evidence type="ECO:0000313" key="7">
    <source>
        <dbReference type="Proteomes" id="UP000244855"/>
    </source>
</evidence>
<dbReference type="STRING" id="97972.A0A2V1DBP7"/>
<feature type="chain" id="PRO_5015971263" description="1-alkyl-2-acetylglycerophosphocholine esterase" evidence="5">
    <location>
        <begin position="23"/>
        <end position="386"/>
    </location>
</feature>